<dbReference type="AlphaFoldDB" id="W7A090"/>
<proteinExistence type="predicted"/>
<evidence type="ECO:0000313" key="3">
    <source>
        <dbReference type="Proteomes" id="UP000030640"/>
    </source>
</evidence>
<feature type="region of interest" description="Disordered" evidence="1">
    <location>
        <begin position="14"/>
        <end position="44"/>
    </location>
</feature>
<dbReference type="GeneID" id="20039959"/>
<name>W7A090_9APIC</name>
<protein>
    <submittedName>
        <fullName evidence="2">Uncharacterized protein</fullName>
    </submittedName>
</protein>
<reference evidence="2 3" key="1">
    <citation type="submission" date="2013-02" db="EMBL/GenBank/DDBJ databases">
        <title>The Genome Sequence of Plasmodium inui San Antonio 1.</title>
        <authorList>
            <consortium name="The Broad Institute Genome Sequencing Platform"/>
            <consortium name="The Broad Institute Genome Sequencing Center for Infectious Disease"/>
            <person name="Neafsey D."/>
            <person name="Cheeseman I."/>
            <person name="Volkman S."/>
            <person name="Adams J."/>
            <person name="Walker B."/>
            <person name="Young S.K."/>
            <person name="Zeng Q."/>
            <person name="Gargeya S."/>
            <person name="Fitzgerald M."/>
            <person name="Haas B."/>
            <person name="Abouelleil A."/>
            <person name="Alvarado L."/>
            <person name="Arachchi H.M."/>
            <person name="Berlin A.M."/>
            <person name="Chapman S.B."/>
            <person name="Dewar J."/>
            <person name="Goldberg J."/>
            <person name="Griggs A."/>
            <person name="Gujja S."/>
            <person name="Hansen M."/>
            <person name="Howarth C."/>
            <person name="Imamovic A."/>
            <person name="Larimer J."/>
            <person name="McCowan C."/>
            <person name="Murphy C."/>
            <person name="Neiman D."/>
            <person name="Pearson M."/>
            <person name="Priest M."/>
            <person name="Roberts A."/>
            <person name="Saif S."/>
            <person name="Shea T."/>
            <person name="Sisk P."/>
            <person name="Sykes S."/>
            <person name="Wortman J."/>
            <person name="Nusbaum C."/>
            <person name="Birren B."/>
        </authorList>
    </citation>
    <scope>NUCLEOTIDE SEQUENCE [LARGE SCALE GENOMIC DNA]</scope>
    <source>
        <strain evidence="2 3">San Antonio 1</strain>
    </source>
</reference>
<organism evidence="2 3">
    <name type="scientific">Plasmodium inui San Antonio 1</name>
    <dbReference type="NCBI Taxonomy" id="1237626"/>
    <lineage>
        <taxon>Eukaryota</taxon>
        <taxon>Sar</taxon>
        <taxon>Alveolata</taxon>
        <taxon>Apicomplexa</taxon>
        <taxon>Aconoidasida</taxon>
        <taxon>Haemosporida</taxon>
        <taxon>Plasmodiidae</taxon>
        <taxon>Plasmodium</taxon>
        <taxon>Plasmodium (Plasmodium)</taxon>
    </lineage>
</organism>
<evidence type="ECO:0000313" key="2">
    <source>
        <dbReference type="EMBL" id="EUD64953.1"/>
    </source>
</evidence>
<keyword evidence="3" id="KW-1185">Reference proteome</keyword>
<dbReference type="RefSeq" id="XP_008818486.1">
    <property type="nucleotide sequence ID" value="XM_008820264.1"/>
</dbReference>
<dbReference type="EMBL" id="KI965486">
    <property type="protein sequence ID" value="EUD64953.1"/>
    <property type="molecule type" value="Genomic_DNA"/>
</dbReference>
<accession>W7A090</accession>
<dbReference type="VEuPathDB" id="PlasmoDB:C922_04685"/>
<sequence>MAHSKKSSYALQRTLLAKPRISRSGKASSVDDKKSETTAKQAHGYSLSKRVAIKMSNDGGRENRTTSAWETYKCAIQLDRNRYMAYICAQSEQLKGGFLVIRAFIIIGISGKLTSGDDALSYIHSGRRNKAQAINYIETPGPSHINRSQ</sequence>
<evidence type="ECO:0000256" key="1">
    <source>
        <dbReference type="SAM" id="MobiDB-lite"/>
    </source>
</evidence>
<dbReference type="Proteomes" id="UP000030640">
    <property type="component" value="Unassembled WGS sequence"/>
</dbReference>
<gene>
    <name evidence="2" type="ORF">C922_04685</name>
</gene>